<proteinExistence type="predicted"/>
<dbReference type="EMBL" id="CP001032">
    <property type="protein sequence ID" value="ACB76865.1"/>
    <property type="molecule type" value="Genomic_DNA"/>
</dbReference>
<dbReference type="eggNOG" id="ENOG5030TQV">
    <property type="taxonomic scope" value="Bacteria"/>
</dbReference>
<dbReference type="RefSeq" id="WP_012376394.1">
    <property type="nucleotide sequence ID" value="NC_010571.1"/>
</dbReference>
<dbReference type="InterPro" id="IPR025737">
    <property type="entry name" value="FApF"/>
</dbReference>
<dbReference type="HOGENOM" id="CLU_1072993_0_0_0"/>
<dbReference type="OrthoDB" id="189778at2"/>
<keyword evidence="3" id="KW-1185">Reference proteome</keyword>
<reference evidence="2 3" key="1">
    <citation type="journal article" date="2011" name="J. Bacteriol.">
        <title>Genome sequence of the verrucomicrobium Opitutus terrae PB90-1, an abundant inhabitant of rice paddy soil ecosystems.</title>
        <authorList>
            <person name="van Passel M.W."/>
            <person name="Kant R."/>
            <person name="Palva A."/>
            <person name="Copeland A."/>
            <person name="Lucas S."/>
            <person name="Lapidus A."/>
            <person name="Glavina del Rio T."/>
            <person name="Pitluck S."/>
            <person name="Goltsman E."/>
            <person name="Clum A."/>
            <person name="Sun H."/>
            <person name="Schmutz J."/>
            <person name="Larimer F.W."/>
            <person name="Land M.L."/>
            <person name="Hauser L."/>
            <person name="Kyrpides N."/>
            <person name="Mikhailova N."/>
            <person name="Richardson P.P."/>
            <person name="Janssen P.H."/>
            <person name="de Vos W.M."/>
            <person name="Smidt H."/>
        </authorList>
    </citation>
    <scope>NUCLEOTIDE SEQUENCE [LARGE SCALE GENOMIC DNA]</scope>
    <source>
        <strain evidence="3">DSM 11246 / JCM 15787 / PB90-1</strain>
    </source>
</reference>
<dbReference type="Proteomes" id="UP000007013">
    <property type="component" value="Chromosome"/>
</dbReference>
<keyword evidence="1" id="KW-0732">Signal</keyword>
<evidence type="ECO:0000313" key="3">
    <source>
        <dbReference type="Proteomes" id="UP000007013"/>
    </source>
</evidence>
<evidence type="ECO:0000256" key="1">
    <source>
        <dbReference type="SAM" id="SignalP"/>
    </source>
</evidence>
<protein>
    <recommendedName>
        <fullName evidence="4">Transporter</fullName>
    </recommendedName>
</protein>
<dbReference type="TCDB" id="9.B.153.3.9">
    <property type="family name" value="the putative beta-barrel porin/alpha amylase or phenol_meta-deg (bbp/aa) family"/>
</dbReference>
<name>B1ZWB3_OPITP</name>
<gene>
    <name evidence="2" type="ordered locus">Oter_3588</name>
</gene>
<organism evidence="2 3">
    <name type="scientific">Opitutus terrae (strain DSM 11246 / JCM 15787 / PB90-1)</name>
    <dbReference type="NCBI Taxonomy" id="452637"/>
    <lineage>
        <taxon>Bacteria</taxon>
        <taxon>Pseudomonadati</taxon>
        <taxon>Verrucomicrobiota</taxon>
        <taxon>Opitutia</taxon>
        <taxon>Opitutales</taxon>
        <taxon>Opitutaceae</taxon>
        <taxon>Opitutus</taxon>
    </lineage>
</organism>
<dbReference type="KEGG" id="ote:Oter_3588"/>
<dbReference type="Pfam" id="PF13557">
    <property type="entry name" value="Phenol_MetA_deg"/>
    <property type="match status" value="1"/>
</dbReference>
<dbReference type="AlphaFoldDB" id="B1ZWB3"/>
<evidence type="ECO:0008006" key="4">
    <source>
        <dbReference type="Google" id="ProtNLM"/>
    </source>
</evidence>
<sequence>MNLLVRLRWVITGLLLGAFAQPLAAQVTESPETVAPGRFLVEMDGLTLAMGRAEEARNTYTATAIASTLVSTGLTSSVDIQVGFDLFYRYKLKYQGGSDSTSGLGDLSFRTKWTFWRNAEWGAAAAIIPYVKLPTSRDGLGTDAVEGGIIVPWAMDLGAGVTAGAMASWDLVRNDADNGYDSHWLTSAYIGRPLPFGITLYGEALLEANSAKFSDWAGQIGGGALWQWSEQLQFDYQLLRGLNSRASDWTHVFRVNWGW</sequence>
<accession>B1ZWB3</accession>
<feature type="chain" id="PRO_5002774975" description="Transporter" evidence="1">
    <location>
        <begin position="25"/>
        <end position="259"/>
    </location>
</feature>
<evidence type="ECO:0000313" key="2">
    <source>
        <dbReference type="EMBL" id="ACB76865.1"/>
    </source>
</evidence>
<feature type="signal peptide" evidence="1">
    <location>
        <begin position="1"/>
        <end position="24"/>
    </location>
</feature>